<evidence type="ECO:0000313" key="4">
    <source>
        <dbReference type="Proteomes" id="UP001058514"/>
    </source>
</evidence>
<dbReference type="EMBL" id="CP081051">
    <property type="protein sequence ID" value="UWQ41494.1"/>
    <property type="molecule type" value="Genomic_DNA"/>
</dbReference>
<proteinExistence type="predicted"/>
<evidence type="ECO:0000313" key="2">
    <source>
        <dbReference type="EMBL" id="UWQ41494.1"/>
    </source>
</evidence>
<dbReference type="RefSeq" id="WP_058287519.1">
    <property type="nucleotide sequence ID" value="NZ_CP041159.1"/>
</dbReference>
<evidence type="ECO:0000313" key="1">
    <source>
        <dbReference type="EMBL" id="CUI01522.1"/>
    </source>
</evidence>
<dbReference type="AlphaFoldDB" id="A0A0N7M559"/>
<accession>A0A0N7M559</accession>
<reference evidence="1 3" key="1">
    <citation type="submission" date="2015-09" db="EMBL/GenBank/DDBJ databases">
        <authorList>
            <consortium name="Swine Surveillance"/>
        </authorList>
    </citation>
    <scope>NUCLEOTIDE SEQUENCE [LARGE SCALE GENOMIC DNA]</scope>
    <source>
        <strain evidence="1 3">CECT 8399</strain>
    </source>
</reference>
<dbReference type="Proteomes" id="UP000051326">
    <property type="component" value="Unassembled WGS sequence"/>
</dbReference>
<protein>
    <submittedName>
        <fullName evidence="1">Uncharacterized protein</fullName>
    </submittedName>
</protein>
<keyword evidence="4" id="KW-1185">Reference proteome</keyword>
<dbReference type="EMBL" id="CYSR01000031">
    <property type="protein sequence ID" value="CUI01522.1"/>
    <property type="molecule type" value="Genomic_DNA"/>
</dbReference>
<evidence type="ECO:0000313" key="3">
    <source>
        <dbReference type="Proteomes" id="UP000051326"/>
    </source>
</evidence>
<reference evidence="2" key="2">
    <citation type="submission" date="2021-08" db="EMBL/GenBank/DDBJ databases">
        <authorList>
            <person name="Nwanade C."/>
            <person name="Wang M."/>
            <person name="Masoudi A."/>
            <person name="Yu Z."/>
            <person name="Liu J."/>
        </authorList>
    </citation>
    <scope>NUCLEOTIDE SEQUENCE</scope>
    <source>
        <strain evidence="2">S166</strain>
    </source>
</reference>
<dbReference type="Proteomes" id="UP001058514">
    <property type="component" value="Chromosome"/>
</dbReference>
<sequence length="69" mass="7651">MQPSDKQAQPVDPSVLELIRSERQKALSPREWKFRLRGYGYGVKTVAGTPVLTRLTTGDEIGTLPPELA</sequence>
<gene>
    <name evidence="2" type="ORF">K3718_18555</name>
    <name evidence="1" type="ORF">PHA8399_03667</name>
</gene>
<name>A0A0N7M559_9RHOB</name>
<organism evidence="1 3">
    <name type="scientific">Leisingera aquaemixtae</name>
    <dbReference type="NCBI Taxonomy" id="1396826"/>
    <lineage>
        <taxon>Bacteria</taxon>
        <taxon>Pseudomonadati</taxon>
        <taxon>Pseudomonadota</taxon>
        <taxon>Alphaproteobacteria</taxon>
        <taxon>Rhodobacterales</taxon>
        <taxon>Roseobacteraceae</taxon>
        <taxon>Leisingera</taxon>
    </lineage>
</organism>